<comment type="catalytic activity">
    <reaction evidence="6">
        <text>a 2'-deoxyadenosine in DNA + S-adenosyl-L-methionine = an N(6)-methyl-2'-deoxyadenosine in DNA + S-adenosyl-L-homocysteine + H(+)</text>
        <dbReference type="Rhea" id="RHEA:15197"/>
        <dbReference type="Rhea" id="RHEA-COMP:12418"/>
        <dbReference type="Rhea" id="RHEA-COMP:12419"/>
        <dbReference type="ChEBI" id="CHEBI:15378"/>
        <dbReference type="ChEBI" id="CHEBI:57856"/>
        <dbReference type="ChEBI" id="CHEBI:59789"/>
        <dbReference type="ChEBI" id="CHEBI:90615"/>
        <dbReference type="ChEBI" id="CHEBI:90616"/>
        <dbReference type="EC" id="2.1.1.72"/>
    </reaction>
</comment>
<dbReference type="PANTHER" id="PTHR42933:SF4">
    <property type="entry name" value="TYPE I RESTRICTION ENZYME ECOKI METHYLASE SUBUNIT"/>
    <property type="match status" value="1"/>
</dbReference>
<sequence length="435" mass="47016">MPNHRSDIAEVRAAMRAVGYTILQVEPRLENLSNLRPDVLAWASNADGELVPWAVVEHKNKKLRQPDLVLPSLAGSRDLLGTLEHYAVINGQWFKADRGVRSLQPVDGPTPPEHGSQGLVTDRSLATSLLVQRLWFEADRLRNSGVSADRYFPSEDVLTSSRNGRPGIELPDGGFVPVRADVLWRAKRDALTEFASRGRHREFSSPRVVASAVSALVEKHLAGTVLDPFCGTGSFLWTALDRAAEQGVAAEFIGYEFDAQLAELAAGIGRDAPRHVVIEKGDSFQRELADADVVVTAPPVGLSLADRHLLLDGSTTSDGNVAALDKCVRALKPGGRAVLHIAHSFTFADRHAAYRMFLAENFHVAALIGLPAGAITGTGVRSVLVVIDRTEPAETLVAHLGEDWETQLGPEGPGLNAVLEFIDAEDDRPRTAGRS</sequence>
<dbReference type="RefSeq" id="WP_063483294.1">
    <property type="nucleotide sequence ID" value="NZ_CP012949.1"/>
</dbReference>
<dbReference type="SUPFAM" id="SSF53335">
    <property type="entry name" value="S-adenosyl-L-methionine-dependent methyltransferases"/>
    <property type="match status" value="1"/>
</dbReference>
<evidence type="ECO:0000256" key="2">
    <source>
        <dbReference type="ARBA" id="ARBA00022603"/>
    </source>
</evidence>
<dbReference type="PANTHER" id="PTHR42933">
    <property type="entry name" value="SLR6095 PROTEIN"/>
    <property type="match status" value="1"/>
</dbReference>
<keyword evidence="3" id="KW-0808">Transferase</keyword>
<dbReference type="Pfam" id="PF02384">
    <property type="entry name" value="N6_Mtase"/>
    <property type="match status" value="1"/>
</dbReference>
<keyword evidence="4" id="KW-0949">S-adenosyl-L-methionine</keyword>
<evidence type="ECO:0000256" key="5">
    <source>
        <dbReference type="ARBA" id="ARBA00022747"/>
    </source>
</evidence>
<dbReference type="InterPro" id="IPR051537">
    <property type="entry name" value="DNA_Adenine_Mtase"/>
</dbReference>
<dbReference type="Gene3D" id="3.40.50.150">
    <property type="entry name" value="Vaccinia Virus protein VP39"/>
    <property type="match status" value="1"/>
</dbReference>
<evidence type="ECO:0000313" key="8">
    <source>
        <dbReference type="EMBL" id="ANB09020.1"/>
    </source>
</evidence>
<reference evidence="9" key="1">
    <citation type="submission" date="2015-10" db="EMBL/GenBank/DDBJ databases">
        <title>Complete genome sequence of Streptomyces ambofaciens DSM 40697.</title>
        <authorList>
            <person name="Thibessard A."/>
            <person name="Leblond P."/>
        </authorList>
    </citation>
    <scope>NUCLEOTIDE SEQUENCE [LARGE SCALE GENOMIC DNA]</scope>
    <source>
        <strain evidence="9">DSM 40697</strain>
    </source>
</reference>
<organism evidence="8 9">
    <name type="scientific">Streptomyces ambofaciens</name>
    <dbReference type="NCBI Taxonomy" id="1889"/>
    <lineage>
        <taxon>Bacteria</taxon>
        <taxon>Bacillati</taxon>
        <taxon>Actinomycetota</taxon>
        <taxon>Actinomycetes</taxon>
        <taxon>Kitasatosporales</taxon>
        <taxon>Streptomycetaceae</taxon>
        <taxon>Streptomyces</taxon>
    </lineage>
</organism>
<dbReference type="Proteomes" id="UP000076720">
    <property type="component" value="Chromosome"/>
</dbReference>
<dbReference type="EMBL" id="CP012949">
    <property type="protein sequence ID" value="ANB09020.1"/>
    <property type="molecule type" value="Genomic_DNA"/>
</dbReference>
<dbReference type="InterPro" id="IPR003356">
    <property type="entry name" value="DNA_methylase_A-5"/>
</dbReference>
<accession>A0ABN4PFV7</accession>
<keyword evidence="2" id="KW-0489">Methyltransferase</keyword>
<dbReference type="CDD" id="cd02440">
    <property type="entry name" value="AdoMet_MTases"/>
    <property type="match status" value="1"/>
</dbReference>
<evidence type="ECO:0000313" key="9">
    <source>
        <dbReference type="Proteomes" id="UP000076720"/>
    </source>
</evidence>
<name>A0ABN4PFV7_STRAM</name>
<dbReference type="InterPro" id="IPR029063">
    <property type="entry name" value="SAM-dependent_MTases_sf"/>
</dbReference>
<gene>
    <name evidence="8" type="ORF">SAM40697_5063</name>
</gene>
<proteinExistence type="predicted"/>
<protein>
    <recommendedName>
        <fullName evidence="1">site-specific DNA-methyltransferase (adenine-specific)</fullName>
        <ecNumber evidence="1">2.1.1.72</ecNumber>
    </recommendedName>
</protein>
<evidence type="ECO:0000256" key="6">
    <source>
        <dbReference type="ARBA" id="ARBA00047942"/>
    </source>
</evidence>
<evidence type="ECO:0000256" key="1">
    <source>
        <dbReference type="ARBA" id="ARBA00011900"/>
    </source>
</evidence>
<keyword evidence="5" id="KW-0680">Restriction system</keyword>
<feature type="domain" description="DNA methylase adenine-specific" evidence="7">
    <location>
        <begin position="191"/>
        <end position="392"/>
    </location>
</feature>
<keyword evidence="9" id="KW-1185">Reference proteome</keyword>
<evidence type="ECO:0000256" key="4">
    <source>
        <dbReference type="ARBA" id="ARBA00022691"/>
    </source>
</evidence>
<reference evidence="8 9" key="2">
    <citation type="journal article" date="2016" name="Genome Announc.">
        <title>Complete Genome Sequence of Streptomyces ambofaciens DSM 40697, a Paradigm for Genome Plasticity Studies.</title>
        <authorList>
            <person name="Thibessard A."/>
            <person name="Leblond P."/>
        </authorList>
    </citation>
    <scope>NUCLEOTIDE SEQUENCE [LARGE SCALE GENOMIC DNA]</scope>
    <source>
        <strain evidence="8 9">DSM 40697</strain>
    </source>
</reference>
<dbReference type="PRINTS" id="PR00507">
    <property type="entry name" value="N12N6MTFRASE"/>
</dbReference>
<dbReference type="EC" id="2.1.1.72" evidence="1"/>
<evidence type="ECO:0000259" key="7">
    <source>
        <dbReference type="Pfam" id="PF02384"/>
    </source>
</evidence>
<evidence type="ECO:0000256" key="3">
    <source>
        <dbReference type="ARBA" id="ARBA00022679"/>
    </source>
</evidence>